<evidence type="ECO:0008006" key="3">
    <source>
        <dbReference type="Google" id="ProtNLM"/>
    </source>
</evidence>
<reference evidence="1 2" key="1">
    <citation type="submission" date="2018-05" db="EMBL/GenBank/DDBJ databases">
        <title>Genetic diversity of glacier-inhabiting Cryobacterium bacteria in China and description of Cryobacterium mengkeensis sp. nov. and Arthrobacter glacialis sp. nov.</title>
        <authorList>
            <person name="Liu Q."/>
            <person name="Xin Y.-H."/>
        </authorList>
    </citation>
    <scope>NUCLEOTIDE SEQUENCE [LARGE SCALE GENOMIC DNA]</scope>
    <source>
        <strain evidence="1 2">GP3</strain>
    </source>
</reference>
<accession>A0A2V3DMI7</accession>
<dbReference type="Proteomes" id="UP000246303">
    <property type="component" value="Unassembled WGS sequence"/>
</dbReference>
<protein>
    <recommendedName>
        <fullName evidence="3">Pentapeptide repeat-containing protein</fullName>
    </recommendedName>
</protein>
<keyword evidence="2" id="KW-1185">Reference proteome</keyword>
<dbReference type="AlphaFoldDB" id="A0A2V3DMI7"/>
<gene>
    <name evidence="1" type="ORF">CVS29_17530</name>
</gene>
<proteinExistence type="predicted"/>
<evidence type="ECO:0000313" key="1">
    <source>
        <dbReference type="EMBL" id="PXA63977.1"/>
    </source>
</evidence>
<evidence type="ECO:0000313" key="2">
    <source>
        <dbReference type="Proteomes" id="UP000246303"/>
    </source>
</evidence>
<organism evidence="1 2">
    <name type="scientific">Arthrobacter psychrochitiniphilus</name>
    <dbReference type="NCBI Taxonomy" id="291045"/>
    <lineage>
        <taxon>Bacteria</taxon>
        <taxon>Bacillati</taxon>
        <taxon>Actinomycetota</taxon>
        <taxon>Actinomycetes</taxon>
        <taxon>Micrococcales</taxon>
        <taxon>Micrococcaceae</taxon>
        <taxon>Arthrobacter</taxon>
    </lineage>
</organism>
<name>A0A2V3DMI7_9MICC</name>
<comment type="caution">
    <text evidence="1">The sequence shown here is derived from an EMBL/GenBank/DDBJ whole genome shotgun (WGS) entry which is preliminary data.</text>
</comment>
<dbReference type="EMBL" id="QHLZ01000018">
    <property type="protein sequence ID" value="PXA63977.1"/>
    <property type="molecule type" value="Genomic_DNA"/>
</dbReference>
<dbReference type="RefSeq" id="WP_110107860.1">
    <property type="nucleotide sequence ID" value="NZ_JACBZZ010000001.1"/>
</dbReference>
<sequence length="373" mass="40364">MPKFLPSLLAVFAISSLTVWLLFVGFSRLAGFDLAPWNPSLGSLPPERVFDLVRSTATAAGILAGIFAIVYAYRKQRVQEAAGRREDSQHLSQRYQDAANQLGHDREAVRLAGAYAMSRLADEWLAQRQQCVDVLCANLRLSSPTNNDVTPLDAVLKRAILDEILDHTRIDGLEERSWSALRLDLSDARIDDLQARGNRFTNLILDRAHLHDFNLRADLDGGRLSMRDTQIIGNASVHLGDAEGHVSAWGLHIHGGAWMSLSPSSHGGKTRIGLGKAMIDADGTLLITVADGSRKGDVDLWGADVQGDLRLYGNGTACEAKSVRLTDLTTTGEGGLTIQGELGTAAGVIHPPLAGSSARHRLVKLGEWTVVDD</sequence>